<comment type="caution">
    <text evidence="8">Lacks conserved residue(s) required for the propagation of feature annotation.</text>
</comment>
<evidence type="ECO:0000313" key="11">
    <source>
        <dbReference type="Proteomes" id="UP000683360"/>
    </source>
</evidence>
<evidence type="ECO:0000256" key="4">
    <source>
        <dbReference type="ARBA" id="ARBA00022737"/>
    </source>
</evidence>
<evidence type="ECO:0000256" key="2">
    <source>
        <dbReference type="ARBA" id="ARBA00004308"/>
    </source>
</evidence>
<proteinExistence type="predicted"/>
<dbReference type="PROSITE" id="PS01209">
    <property type="entry name" value="LDLRA_1"/>
    <property type="match status" value="2"/>
</dbReference>
<keyword evidence="7 8" id="KW-1015">Disulfide bond</keyword>
<dbReference type="PRINTS" id="PR00261">
    <property type="entry name" value="LDLRECEPTOR"/>
</dbReference>
<evidence type="ECO:0000256" key="3">
    <source>
        <dbReference type="ARBA" id="ARBA00022692"/>
    </source>
</evidence>
<dbReference type="SMART" id="SM00192">
    <property type="entry name" value="LDLa"/>
    <property type="match status" value="3"/>
</dbReference>
<dbReference type="GO" id="GO:0016192">
    <property type="term" value="P:vesicle-mediated transport"/>
    <property type="evidence" value="ECO:0007669"/>
    <property type="project" value="UniProtKB-ARBA"/>
</dbReference>
<dbReference type="EMBL" id="CAJPWZ010002318">
    <property type="protein sequence ID" value="CAG2235493.1"/>
    <property type="molecule type" value="Genomic_DNA"/>
</dbReference>
<dbReference type="PANTHER" id="PTHR24270">
    <property type="entry name" value="LOW-DENSITY LIPOPROTEIN RECEPTOR-RELATED"/>
    <property type="match status" value="1"/>
</dbReference>
<evidence type="ECO:0000256" key="1">
    <source>
        <dbReference type="ARBA" id="ARBA00004167"/>
    </source>
</evidence>
<dbReference type="Gene3D" id="4.10.400.10">
    <property type="entry name" value="Low-density Lipoprotein Receptor"/>
    <property type="match status" value="3"/>
</dbReference>
<reference evidence="10" key="1">
    <citation type="submission" date="2021-03" db="EMBL/GenBank/DDBJ databases">
        <authorList>
            <person name="Bekaert M."/>
        </authorList>
    </citation>
    <scope>NUCLEOTIDE SEQUENCE</scope>
</reference>
<keyword evidence="5" id="KW-1133">Transmembrane helix</keyword>
<dbReference type="GO" id="GO:0005886">
    <property type="term" value="C:plasma membrane"/>
    <property type="evidence" value="ECO:0007669"/>
    <property type="project" value="TreeGrafter"/>
</dbReference>
<keyword evidence="4" id="KW-0677">Repeat</keyword>
<keyword evidence="3" id="KW-0812">Transmembrane</keyword>
<dbReference type="SUPFAM" id="SSF57424">
    <property type="entry name" value="LDL receptor-like module"/>
    <property type="match status" value="3"/>
</dbReference>
<evidence type="ECO:0000256" key="9">
    <source>
        <dbReference type="SAM" id="MobiDB-lite"/>
    </source>
</evidence>
<comment type="caution">
    <text evidence="10">The sequence shown here is derived from an EMBL/GenBank/DDBJ whole genome shotgun (WGS) entry which is preliminary data.</text>
</comment>
<evidence type="ECO:0000256" key="8">
    <source>
        <dbReference type="PROSITE-ProRule" id="PRU00124"/>
    </source>
</evidence>
<protein>
    <submittedName>
        <fullName evidence="10">LRP2</fullName>
    </submittedName>
</protein>
<comment type="subcellular location">
    <subcellularLocation>
        <location evidence="2">Endomembrane system</location>
    </subcellularLocation>
    <subcellularLocation>
        <location evidence="1">Membrane</location>
        <topology evidence="1">Single-pass membrane protein</topology>
    </subcellularLocation>
</comment>
<dbReference type="PANTHER" id="PTHR24270:SF62">
    <property type="entry name" value="LOW-DENSITY LIPOPROTEIN RECEPTOR-RELATED PROTEIN 2"/>
    <property type="match status" value="1"/>
</dbReference>
<feature type="disulfide bond" evidence="8">
    <location>
        <begin position="252"/>
        <end position="267"/>
    </location>
</feature>
<evidence type="ECO:0000313" key="10">
    <source>
        <dbReference type="EMBL" id="CAG2235493.1"/>
    </source>
</evidence>
<evidence type="ECO:0000256" key="5">
    <source>
        <dbReference type="ARBA" id="ARBA00022989"/>
    </source>
</evidence>
<accession>A0A8S3U091</accession>
<dbReference type="Proteomes" id="UP000683360">
    <property type="component" value="Unassembled WGS sequence"/>
</dbReference>
<organism evidence="10 11">
    <name type="scientific">Mytilus edulis</name>
    <name type="common">Blue mussel</name>
    <dbReference type="NCBI Taxonomy" id="6550"/>
    <lineage>
        <taxon>Eukaryota</taxon>
        <taxon>Metazoa</taxon>
        <taxon>Spiralia</taxon>
        <taxon>Lophotrochozoa</taxon>
        <taxon>Mollusca</taxon>
        <taxon>Bivalvia</taxon>
        <taxon>Autobranchia</taxon>
        <taxon>Pteriomorphia</taxon>
        <taxon>Mytilida</taxon>
        <taxon>Mytiloidea</taxon>
        <taxon>Mytilidae</taxon>
        <taxon>Mytilinae</taxon>
        <taxon>Mytilus</taxon>
    </lineage>
</organism>
<gene>
    <name evidence="10" type="ORF">MEDL_48019</name>
</gene>
<keyword evidence="11" id="KW-1185">Reference proteome</keyword>
<dbReference type="AlphaFoldDB" id="A0A8S3U091"/>
<dbReference type="InterPro" id="IPR002172">
    <property type="entry name" value="LDrepeatLR_classA_rpt"/>
</dbReference>
<dbReference type="OrthoDB" id="6022531at2759"/>
<sequence length="331" mass="37614">MYSSSTSYSSISPVIAITGLDTGTSVSIYCATSQNISGAQTTQLCIPLNKLPCGGCKYCTRARNQWSTFEEEVDFVKPLTVRAVSIKDVTSTKEKILQPYTETELRDAQKNDIDLSTVIAWMLRNFIYVWLVYVVAVVHSGTQNDQDTPCPNGEVKCADGLQCIHMTYECDGFDDCRYGSDEGEACIEFECVEGYTKCKDKKQCIKETYWCDAFKDCKDISDEGDHCADYTCLQNFTKCDDEKFCYENKYKCDGREACDDGSDEKECPTSPPPPERRLRRPYYRREHKLFSKHNPLPITKTKPVFRKSAKSEKFSNNDLLDKLAELIARTN</sequence>
<evidence type="ECO:0000256" key="7">
    <source>
        <dbReference type="ARBA" id="ARBA00023157"/>
    </source>
</evidence>
<keyword evidence="6" id="KW-0472">Membrane</keyword>
<feature type="region of interest" description="Disordered" evidence="9">
    <location>
        <begin position="256"/>
        <end position="278"/>
    </location>
</feature>
<dbReference type="InterPro" id="IPR050685">
    <property type="entry name" value="LDLR"/>
</dbReference>
<evidence type="ECO:0000256" key="6">
    <source>
        <dbReference type="ARBA" id="ARBA00023136"/>
    </source>
</evidence>
<dbReference type="Pfam" id="PF00057">
    <property type="entry name" value="Ldl_recept_a"/>
    <property type="match status" value="2"/>
</dbReference>
<dbReference type="PROSITE" id="PS50068">
    <property type="entry name" value="LDLRA_2"/>
    <property type="match status" value="3"/>
</dbReference>
<dbReference type="GO" id="GO:0012505">
    <property type="term" value="C:endomembrane system"/>
    <property type="evidence" value="ECO:0007669"/>
    <property type="project" value="UniProtKB-SubCell"/>
</dbReference>
<dbReference type="InterPro" id="IPR023415">
    <property type="entry name" value="LDLR_class-A_CS"/>
</dbReference>
<dbReference type="InterPro" id="IPR036055">
    <property type="entry name" value="LDL_receptor-like_sf"/>
</dbReference>
<dbReference type="CDD" id="cd00112">
    <property type="entry name" value="LDLa"/>
    <property type="match status" value="2"/>
</dbReference>
<name>A0A8S3U091_MYTED</name>